<evidence type="ECO:0000313" key="2">
    <source>
        <dbReference type="EMBL" id="RWR93641.1"/>
    </source>
</evidence>
<reference evidence="2 3" key="1">
    <citation type="journal article" date="2019" name="Nat. Plants">
        <title>Stout camphor tree genome fills gaps in understanding of flowering plant genome evolution.</title>
        <authorList>
            <person name="Chaw S.M."/>
            <person name="Liu Y.C."/>
            <person name="Wu Y.W."/>
            <person name="Wang H.Y."/>
            <person name="Lin C.I."/>
            <person name="Wu C.S."/>
            <person name="Ke H.M."/>
            <person name="Chang L.Y."/>
            <person name="Hsu C.Y."/>
            <person name="Yang H.T."/>
            <person name="Sudianto E."/>
            <person name="Hsu M.H."/>
            <person name="Wu K.P."/>
            <person name="Wang L.N."/>
            <person name="Leebens-Mack J.H."/>
            <person name="Tsai I.J."/>
        </authorList>
    </citation>
    <scope>NUCLEOTIDE SEQUENCE [LARGE SCALE GENOMIC DNA]</scope>
    <source>
        <strain evidence="3">cv. Chaw 1501</strain>
        <tissue evidence="2">Young leaves</tissue>
    </source>
</reference>
<feature type="region of interest" description="Disordered" evidence="1">
    <location>
        <begin position="1"/>
        <end position="87"/>
    </location>
</feature>
<evidence type="ECO:0000313" key="3">
    <source>
        <dbReference type="Proteomes" id="UP000283530"/>
    </source>
</evidence>
<name>A0A443PS85_9MAGN</name>
<keyword evidence="3" id="KW-1185">Reference proteome</keyword>
<dbReference type="AlphaFoldDB" id="A0A443PS85"/>
<dbReference type="EMBL" id="QPKB01000010">
    <property type="protein sequence ID" value="RWR93641.1"/>
    <property type="molecule type" value="Genomic_DNA"/>
</dbReference>
<feature type="compositionally biased region" description="Basic and acidic residues" evidence="1">
    <location>
        <begin position="28"/>
        <end position="54"/>
    </location>
</feature>
<organism evidence="2 3">
    <name type="scientific">Cinnamomum micranthum f. kanehirae</name>
    <dbReference type="NCBI Taxonomy" id="337451"/>
    <lineage>
        <taxon>Eukaryota</taxon>
        <taxon>Viridiplantae</taxon>
        <taxon>Streptophyta</taxon>
        <taxon>Embryophyta</taxon>
        <taxon>Tracheophyta</taxon>
        <taxon>Spermatophyta</taxon>
        <taxon>Magnoliopsida</taxon>
        <taxon>Magnoliidae</taxon>
        <taxon>Laurales</taxon>
        <taxon>Lauraceae</taxon>
        <taxon>Cinnamomum</taxon>
    </lineage>
</organism>
<gene>
    <name evidence="2" type="ORF">CKAN_02290400</name>
</gene>
<proteinExistence type="predicted"/>
<comment type="caution">
    <text evidence="2">The sequence shown here is derived from an EMBL/GenBank/DDBJ whole genome shotgun (WGS) entry which is preliminary data.</text>
</comment>
<sequence length="87" mass="10052">MQMGRETGRKRGREQRFVIGVGTLTGKENSKKSKRGNEINRAKEKGKDSGYSEKSRHHSSRGRSEYPSAYSSSHEKEKERHRHCPYT</sequence>
<protein>
    <submittedName>
        <fullName evidence="2">Uncharacterized protein</fullName>
    </submittedName>
</protein>
<accession>A0A443PS85</accession>
<evidence type="ECO:0000256" key="1">
    <source>
        <dbReference type="SAM" id="MobiDB-lite"/>
    </source>
</evidence>
<dbReference type="Proteomes" id="UP000283530">
    <property type="component" value="Unassembled WGS sequence"/>
</dbReference>